<evidence type="ECO:0000313" key="2">
    <source>
        <dbReference type="Proteomes" id="UP001305414"/>
    </source>
</evidence>
<organism evidence="1 2">
    <name type="scientific">Xylaria bambusicola</name>
    <dbReference type="NCBI Taxonomy" id="326684"/>
    <lineage>
        <taxon>Eukaryota</taxon>
        <taxon>Fungi</taxon>
        <taxon>Dikarya</taxon>
        <taxon>Ascomycota</taxon>
        <taxon>Pezizomycotina</taxon>
        <taxon>Sordariomycetes</taxon>
        <taxon>Xylariomycetidae</taxon>
        <taxon>Xylariales</taxon>
        <taxon>Xylariaceae</taxon>
        <taxon>Xylaria</taxon>
    </lineage>
</organism>
<accession>A0AAN7UAA1</accession>
<dbReference type="EMBL" id="JAWHQM010000002">
    <property type="protein sequence ID" value="KAK5624984.1"/>
    <property type="molecule type" value="Genomic_DNA"/>
</dbReference>
<dbReference type="AlphaFoldDB" id="A0AAN7UAA1"/>
<dbReference type="Proteomes" id="UP001305414">
    <property type="component" value="Unassembled WGS sequence"/>
</dbReference>
<reference evidence="1 2" key="1">
    <citation type="submission" date="2023-10" db="EMBL/GenBank/DDBJ databases">
        <title>Draft genome sequence of Xylaria bambusicola isolate GMP-LS, the root and basal stem rot pathogen of sugarcane in Indonesia.</title>
        <authorList>
            <person name="Selvaraj P."/>
            <person name="Muralishankar V."/>
            <person name="Muruganantham S."/>
            <person name="Sp S."/>
            <person name="Haryani S."/>
            <person name="Lau K.J.X."/>
            <person name="Naqvi N.I."/>
        </authorList>
    </citation>
    <scope>NUCLEOTIDE SEQUENCE [LARGE SCALE GENOMIC DNA]</scope>
    <source>
        <strain evidence="1">GMP-LS</strain>
    </source>
</reference>
<proteinExistence type="predicted"/>
<name>A0AAN7UAA1_9PEZI</name>
<comment type="caution">
    <text evidence="1">The sequence shown here is derived from an EMBL/GenBank/DDBJ whole genome shotgun (WGS) entry which is preliminary data.</text>
</comment>
<protein>
    <submittedName>
        <fullName evidence="1">Uncharacterized protein</fullName>
    </submittedName>
</protein>
<evidence type="ECO:0000313" key="1">
    <source>
        <dbReference type="EMBL" id="KAK5624984.1"/>
    </source>
</evidence>
<keyword evidence="2" id="KW-1185">Reference proteome</keyword>
<gene>
    <name evidence="1" type="ORF">RRF57_000701</name>
</gene>
<sequence length="89" mass="10378">MNIGYQQELQRHAIAMQYANEQKQLHTFVNIPEEACMVDGGGRRRVPLGLGHELLVLSFAIRDQLFESTLLAEGGTRKRRRRERDRDRE</sequence>